<comment type="caution">
    <text evidence="2">The sequence shown here is derived from an EMBL/GenBank/DDBJ whole genome shotgun (WGS) entry which is preliminary data.</text>
</comment>
<accession>A0A7Y9LEZ1</accession>
<name>A0A7Y9LEZ1_9ACTN</name>
<dbReference type="RefSeq" id="WP_179755114.1">
    <property type="nucleotide sequence ID" value="NZ_JACCBU010000001.1"/>
</dbReference>
<proteinExistence type="predicted"/>
<organism evidence="2 3">
    <name type="scientific">Microlunatus parietis</name>
    <dbReference type="NCBI Taxonomy" id="682979"/>
    <lineage>
        <taxon>Bacteria</taxon>
        <taxon>Bacillati</taxon>
        <taxon>Actinomycetota</taxon>
        <taxon>Actinomycetes</taxon>
        <taxon>Propionibacteriales</taxon>
        <taxon>Propionibacteriaceae</taxon>
        <taxon>Microlunatus</taxon>
    </lineage>
</organism>
<dbReference type="InterPro" id="IPR004518">
    <property type="entry name" value="MazG-like_dom"/>
</dbReference>
<dbReference type="AlphaFoldDB" id="A0A7Y9LEZ1"/>
<dbReference type="Pfam" id="PF03819">
    <property type="entry name" value="MazG"/>
    <property type="match status" value="1"/>
</dbReference>
<dbReference type="EMBL" id="JACCBU010000001">
    <property type="protein sequence ID" value="NYE73546.1"/>
    <property type="molecule type" value="Genomic_DNA"/>
</dbReference>
<evidence type="ECO:0000313" key="3">
    <source>
        <dbReference type="Proteomes" id="UP000569914"/>
    </source>
</evidence>
<evidence type="ECO:0000313" key="2">
    <source>
        <dbReference type="EMBL" id="NYE73546.1"/>
    </source>
</evidence>
<dbReference type="SUPFAM" id="SSF101386">
    <property type="entry name" value="all-alpha NTP pyrophosphatases"/>
    <property type="match status" value="1"/>
</dbReference>
<feature type="domain" description="NTP pyrophosphohydrolase MazG-like" evidence="1">
    <location>
        <begin position="26"/>
        <end position="90"/>
    </location>
</feature>
<sequence>MELRELSDAVETRSESYARHFKIERTPDWLMLKLNEEVGELTRAYLMRSGQSRDHGLDAADVDDLLGEEMADVFAHILLLARQYDVDIEAEVKKKWL</sequence>
<evidence type="ECO:0000259" key="1">
    <source>
        <dbReference type="Pfam" id="PF03819"/>
    </source>
</evidence>
<dbReference type="Gene3D" id="1.10.287.1080">
    <property type="entry name" value="MazG-like"/>
    <property type="match status" value="1"/>
</dbReference>
<dbReference type="GO" id="GO:0016787">
    <property type="term" value="F:hydrolase activity"/>
    <property type="evidence" value="ECO:0007669"/>
    <property type="project" value="UniProtKB-KW"/>
</dbReference>
<dbReference type="Proteomes" id="UP000569914">
    <property type="component" value="Unassembled WGS sequence"/>
</dbReference>
<keyword evidence="3" id="KW-1185">Reference proteome</keyword>
<gene>
    <name evidence="2" type="ORF">BKA15_004875</name>
</gene>
<protein>
    <submittedName>
        <fullName evidence="2">NTP pyrophosphatase (Non-canonical NTP hydrolase)</fullName>
    </submittedName>
</protein>
<keyword evidence="2" id="KW-0378">Hydrolase</keyword>
<reference evidence="2 3" key="1">
    <citation type="submission" date="2020-07" db="EMBL/GenBank/DDBJ databases">
        <title>Sequencing the genomes of 1000 actinobacteria strains.</title>
        <authorList>
            <person name="Klenk H.-P."/>
        </authorList>
    </citation>
    <scope>NUCLEOTIDE SEQUENCE [LARGE SCALE GENOMIC DNA]</scope>
    <source>
        <strain evidence="2 3">DSM 22083</strain>
    </source>
</reference>